<evidence type="ECO:0000256" key="5">
    <source>
        <dbReference type="ARBA" id="ARBA00023136"/>
    </source>
</evidence>
<reference evidence="8 9" key="1">
    <citation type="submission" date="2020-08" db="EMBL/GenBank/DDBJ databases">
        <title>Bridging the membrane lipid divide: bacteria of the FCB group superphylum have the potential to synthesize archaeal ether lipids.</title>
        <authorList>
            <person name="Villanueva L."/>
            <person name="Von Meijenfeldt F.A.B."/>
            <person name="Westbye A.B."/>
            <person name="Yadav S."/>
            <person name="Hopmans E.C."/>
            <person name="Dutilh B.E."/>
            <person name="Sinninghe Damste J.S."/>
        </authorList>
    </citation>
    <scope>NUCLEOTIDE SEQUENCE [LARGE SCALE GENOMIC DNA]</scope>
    <source>
        <strain evidence="8">NIOZ-UU47</strain>
    </source>
</reference>
<dbReference type="AlphaFoldDB" id="A0A8J6NCH1"/>
<feature type="transmembrane region" description="Helical" evidence="6">
    <location>
        <begin position="12"/>
        <end position="33"/>
    </location>
</feature>
<keyword evidence="3 6" id="KW-0812">Transmembrane</keyword>
<evidence type="ECO:0000256" key="1">
    <source>
        <dbReference type="ARBA" id="ARBA00004651"/>
    </source>
</evidence>
<evidence type="ECO:0000259" key="7">
    <source>
        <dbReference type="PROSITE" id="PS50156"/>
    </source>
</evidence>
<dbReference type="EMBL" id="JACNJZ010000091">
    <property type="protein sequence ID" value="MBC8317475.1"/>
    <property type="molecule type" value="Genomic_DNA"/>
</dbReference>
<accession>A0A8J6NCH1</accession>
<organism evidence="8 9">
    <name type="scientific">Candidatus Desulfobia pelagia</name>
    <dbReference type="NCBI Taxonomy" id="2841692"/>
    <lineage>
        <taxon>Bacteria</taxon>
        <taxon>Pseudomonadati</taxon>
        <taxon>Thermodesulfobacteriota</taxon>
        <taxon>Desulfobulbia</taxon>
        <taxon>Desulfobulbales</taxon>
        <taxon>Desulfobulbaceae</taxon>
        <taxon>Candidatus Desulfobia</taxon>
    </lineage>
</organism>
<dbReference type="Pfam" id="PF03176">
    <property type="entry name" value="MMPL"/>
    <property type="match status" value="2"/>
</dbReference>
<comment type="caution">
    <text evidence="8">The sequence shown here is derived from an EMBL/GenBank/DDBJ whole genome shotgun (WGS) entry which is preliminary data.</text>
</comment>
<dbReference type="InterPro" id="IPR050545">
    <property type="entry name" value="Mycobact_MmpL"/>
</dbReference>
<feature type="transmembrane region" description="Helical" evidence="6">
    <location>
        <begin position="769"/>
        <end position="787"/>
    </location>
</feature>
<keyword evidence="2" id="KW-1003">Cell membrane</keyword>
<dbReference type="PANTHER" id="PTHR33406:SF12">
    <property type="entry name" value="BLR2997 PROTEIN"/>
    <property type="match status" value="1"/>
</dbReference>
<evidence type="ECO:0000256" key="6">
    <source>
        <dbReference type="SAM" id="Phobius"/>
    </source>
</evidence>
<evidence type="ECO:0000313" key="8">
    <source>
        <dbReference type="EMBL" id="MBC8317475.1"/>
    </source>
</evidence>
<proteinExistence type="predicted"/>
<feature type="domain" description="SSD" evidence="7">
    <location>
        <begin position="693"/>
        <end position="820"/>
    </location>
</feature>
<feature type="transmembrane region" description="Helical" evidence="6">
    <location>
        <begin position="362"/>
        <end position="382"/>
    </location>
</feature>
<gene>
    <name evidence="8" type="ORF">H8E41_06180</name>
</gene>
<dbReference type="PANTHER" id="PTHR33406">
    <property type="entry name" value="MEMBRANE PROTEIN MJ1562-RELATED"/>
    <property type="match status" value="1"/>
</dbReference>
<evidence type="ECO:0000256" key="3">
    <source>
        <dbReference type="ARBA" id="ARBA00022692"/>
    </source>
</evidence>
<feature type="transmembrane region" description="Helical" evidence="6">
    <location>
        <begin position="313"/>
        <end position="336"/>
    </location>
</feature>
<evidence type="ECO:0000313" key="9">
    <source>
        <dbReference type="Proteomes" id="UP000614424"/>
    </source>
</evidence>
<dbReference type="Proteomes" id="UP000614424">
    <property type="component" value="Unassembled WGS sequence"/>
</dbReference>
<evidence type="ECO:0000256" key="4">
    <source>
        <dbReference type="ARBA" id="ARBA00022989"/>
    </source>
</evidence>
<feature type="transmembrane region" description="Helical" evidence="6">
    <location>
        <begin position="447"/>
        <end position="467"/>
    </location>
</feature>
<dbReference type="PROSITE" id="PS50156">
    <property type="entry name" value="SSD"/>
    <property type="match status" value="2"/>
</dbReference>
<dbReference type="SUPFAM" id="SSF82866">
    <property type="entry name" value="Multidrug efflux transporter AcrB transmembrane domain"/>
    <property type="match status" value="2"/>
</dbReference>
<feature type="transmembrane region" description="Helical" evidence="6">
    <location>
        <begin position="288"/>
        <end position="306"/>
    </location>
</feature>
<dbReference type="InterPro" id="IPR004869">
    <property type="entry name" value="MMPL_dom"/>
</dbReference>
<feature type="transmembrane region" description="Helical" evidence="6">
    <location>
        <begin position="694"/>
        <end position="715"/>
    </location>
</feature>
<feature type="transmembrane region" description="Helical" evidence="6">
    <location>
        <begin position="670"/>
        <end position="688"/>
    </location>
</feature>
<name>A0A8J6NCH1_9BACT</name>
<sequence>MGSTLLRIYDKFILERPVVTLLVTLAVVGFFICHIPEFKLDASGDSLVLENDADLHFHRNITERYGTSGVLVVTYSVEGDLFSPSSLDELKALRDELRQLKDVESVTTILDVPLVFSTNISLSEVADKENIKTLEASNVDKETVLRELHENPLYKGRLISDDGKTTAILLTLPVDTTYRSLLKRRYDLRDKRYNNTLSPQEERELDDVSERYRQHLTFLQHEEDRLVGDVRAIMDRHRGQAQLYLGGVPMIAADMISFIKSDLVIFGVGVLLFLIITLAVIFRRLRWVILSMFICSAAVLTMMGLLGMMDWRVTVISSNFISLMLILTMALTIHLIERYLEVHAQSPDAPQRTLVLETVRTMHLPCLYTALTTSVAFTSLLVSDIRPVMDFGKMMTIGLLVSFSLAFLLFPSIVVLFKKDSSKAGEDFSHPFTLVFARLTEAHGSKILIGSLLLVVISGVGISRLKVENRFIDYFREKTEIFQGMSLIDQKLGGTTPLDLVIDFTLAEETLDDFDADDTLFADEDFGDIEEESHWAADVSVMEQIEKIHDYLDGLPETGEILSLAALGKVTTRLNSNIPLENYELALLYKKVPSDIQDLLIHPYVSEDIPQARFSMRIVESGKMLERQALIDKIRHFLETETDFTGEQIHFTNMFVLYNNMLQSLFHSQILTIGMVFLGIMVMFMVLFRSLYLAAIAIIPNVLPVAVVLGTMGWFNIPLDMMTITIASITIGISVDDTIHYIHRFQKEFVKDRNYMATLYRCHCSIGRALYYTTITITIGFSILVLSHFIPTIYFGLFTGFAMLVALLGDLTLLPKLLITLKPLGPEANNIDVDSH</sequence>
<evidence type="ECO:0000256" key="2">
    <source>
        <dbReference type="ARBA" id="ARBA00022475"/>
    </source>
</evidence>
<keyword evidence="4 6" id="KW-1133">Transmembrane helix</keyword>
<feature type="transmembrane region" description="Helical" evidence="6">
    <location>
        <begin position="394"/>
        <end position="417"/>
    </location>
</feature>
<dbReference type="Gene3D" id="1.20.1640.10">
    <property type="entry name" value="Multidrug efflux transporter AcrB transmembrane domain"/>
    <property type="match status" value="2"/>
</dbReference>
<feature type="transmembrane region" description="Helical" evidence="6">
    <location>
        <begin position="263"/>
        <end position="282"/>
    </location>
</feature>
<keyword evidence="5 6" id="KW-0472">Membrane</keyword>
<protein>
    <submittedName>
        <fullName evidence="8">RND family transporter</fullName>
    </submittedName>
</protein>
<comment type="subcellular location">
    <subcellularLocation>
        <location evidence="1">Cell membrane</location>
        <topology evidence="1">Multi-pass membrane protein</topology>
    </subcellularLocation>
</comment>
<feature type="transmembrane region" description="Helical" evidence="6">
    <location>
        <begin position="793"/>
        <end position="814"/>
    </location>
</feature>
<dbReference type="GO" id="GO:0005886">
    <property type="term" value="C:plasma membrane"/>
    <property type="evidence" value="ECO:0007669"/>
    <property type="project" value="UniProtKB-SubCell"/>
</dbReference>
<feature type="domain" description="SSD" evidence="7">
    <location>
        <begin position="254"/>
        <end position="416"/>
    </location>
</feature>
<dbReference type="InterPro" id="IPR000731">
    <property type="entry name" value="SSD"/>
</dbReference>